<name>A0ABT5X6D6_9EURY</name>
<feature type="region of interest" description="Disordered" evidence="1">
    <location>
        <begin position="1"/>
        <end position="30"/>
    </location>
</feature>
<evidence type="ECO:0000313" key="3">
    <source>
        <dbReference type="Proteomes" id="UP001220010"/>
    </source>
</evidence>
<gene>
    <name evidence="2" type="ORF">P0O15_03605</name>
</gene>
<protein>
    <submittedName>
        <fullName evidence="2">Uncharacterized protein</fullName>
    </submittedName>
</protein>
<keyword evidence="3" id="KW-1185">Reference proteome</keyword>
<feature type="compositionally biased region" description="Basic and acidic residues" evidence="1">
    <location>
        <begin position="1"/>
        <end position="13"/>
    </location>
</feature>
<dbReference type="Proteomes" id="UP001220010">
    <property type="component" value="Unassembled WGS sequence"/>
</dbReference>
<dbReference type="RefSeq" id="WP_316966012.1">
    <property type="nucleotide sequence ID" value="NZ_JARFPK010000009.1"/>
</dbReference>
<proteinExistence type="predicted"/>
<organism evidence="2 3">
    <name type="scientific">Candidatus Methanocrinis natronophilus</name>
    <dbReference type="NCBI Taxonomy" id="3033396"/>
    <lineage>
        <taxon>Archaea</taxon>
        <taxon>Methanobacteriati</taxon>
        <taxon>Methanobacteriota</taxon>
        <taxon>Stenosarchaea group</taxon>
        <taxon>Methanomicrobia</taxon>
        <taxon>Methanotrichales</taxon>
        <taxon>Methanotrichaceae</taxon>
        <taxon>Methanocrinis</taxon>
    </lineage>
</organism>
<accession>A0ABT5X6D6</accession>
<reference evidence="2 3" key="1">
    <citation type="submission" date="2023-03" db="EMBL/GenBank/DDBJ databases">
        <title>WGS of Methanotrichaceae archaeon Mx.</title>
        <authorList>
            <person name="Sorokin D.Y."/>
            <person name="Merkel A.Y."/>
        </authorList>
    </citation>
    <scope>NUCLEOTIDE SEQUENCE [LARGE SCALE GENOMIC DNA]</scope>
    <source>
        <strain evidence="2 3">Mx</strain>
    </source>
</reference>
<dbReference type="EMBL" id="JARFPK010000009">
    <property type="protein sequence ID" value="MDF0590259.1"/>
    <property type="molecule type" value="Genomic_DNA"/>
</dbReference>
<comment type="caution">
    <text evidence="2">The sequence shown here is derived from an EMBL/GenBank/DDBJ whole genome shotgun (WGS) entry which is preliminary data.</text>
</comment>
<sequence>MAPEEGKADRPARLGDGSDCEGSVASEEGAEKRLTALYPKPLEGERVPISFLAVEKKRIGWSPEEGKSVEIDDDTDRVSVKRIRDVNEVQIFNWLSGREGLIELSDGEMEELLALVEAKNGEELVYTRIKVRGRLKAAFILEGEREPRRWLLSERLRD</sequence>
<evidence type="ECO:0000256" key="1">
    <source>
        <dbReference type="SAM" id="MobiDB-lite"/>
    </source>
</evidence>
<evidence type="ECO:0000313" key="2">
    <source>
        <dbReference type="EMBL" id="MDF0590259.1"/>
    </source>
</evidence>